<dbReference type="Proteomes" id="UP000245609">
    <property type="component" value="Unassembled WGS sequence"/>
</dbReference>
<feature type="zinc finger region" description="C3H1-type" evidence="10">
    <location>
        <begin position="131"/>
        <end position="159"/>
    </location>
</feature>
<evidence type="ECO:0000256" key="5">
    <source>
        <dbReference type="ARBA" id="ARBA00022737"/>
    </source>
</evidence>
<dbReference type="InterPro" id="IPR000571">
    <property type="entry name" value="Znf_CCCH"/>
</dbReference>
<feature type="domain" description="C3H1-type" evidence="12">
    <location>
        <begin position="131"/>
        <end position="159"/>
    </location>
</feature>
<comment type="caution">
    <text evidence="13">The sequence shown here is derived from an EMBL/GenBank/DDBJ whole genome shotgun (WGS) entry which is preliminary data.</text>
</comment>
<reference evidence="13 14" key="1">
    <citation type="journal article" date="2018" name="MBio">
        <title>Comparative Genomics Reveals the Core Gene Toolbox for the Fungus-Insect Symbiosis.</title>
        <authorList>
            <person name="Wang Y."/>
            <person name="Stata M."/>
            <person name="Wang W."/>
            <person name="Stajich J.E."/>
            <person name="White M.M."/>
            <person name="Moncalvo J.M."/>
        </authorList>
    </citation>
    <scope>NUCLEOTIDE SEQUENCE [LARGE SCALE GENOMIC DNA]</scope>
    <source>
        <strain evidence="13 14">SC-DP-2</strain>
    </source>
</reference>
<dbReference type="GO" id="GO:0005634">
    <property type="term" value="C:nucleus"/>
    <property type="evidence" value="ECO:0007669"/>
    <property type="project" value="UniProtKB-SubCell"/>
</dbReference>
<protein>
    <recommendedName>
        <fullName evidence="11">mRNA 3'-end-processing protein</fullName>
    </recommendedName>
</protein>
<dbReference type="SUPFAM" id="SSF90229">
    <property type="entry name" value="CCCH zinc finger"/>
    <property type="match status" value="3"/>
</dbReference>
<dbReference type="FunFam" id="4.10.1000.10:FF:000012">
    <property type="entry name" value="cleavage and polyadenylation specificity factor subunit 4"/>
    <property type="match status" value="1"/>
</dbReference>
<sequence length="208" mass="23799">MADKPLCIIDPSVAQDKLWFDFEPFIKENLLLTTVNPNDPASSSLNQSATATNQSVQRKPNEQSGVCNFFLKGHCYKGNNCQYRHISQAAYNSEKLAQSQHSVDKTVVCKHWLRGLCKKGDNCEFLHEYNLTKMPACWFFVKYGECGNGDECVYQHIDPDSIIKECLWYNRGFCKNGPHCKRKHKRKILCKNFLFGFCPLGSNCILSQ</sequence>
<keyword evidence="3 11" id="KW-0507">mRNA processing</keyword>
<evidence type="ECO:0000259" key="12">
    <source>
        <dbReference type="PROSITE" id="PS50103"/>
    </source>
</evidence>
<dbReference type="PROSITE" id="PS50103">
    <property type="entry name" value="ZF_C3H1"/>
    <property type="match status" value="4"/>
</dbReference>
<dbReference type="PANTHER" id="PTHR23102:SF24">
    <property type="entry name" value="CLEAVAGE AND POLYADENYLATION SPECIFICITY FACTOR SUBUNIT 4"/>
    <property type="match status" value="1"/>
</dbReference>
<proteinExistence type="inferred from homology"/>
<dbReference type="OrthoDB" id="1914176at2759"/>
<evidence type="ECO:0000313" key="14">
    <source>
        <dbReference type="Proteomes" id="UP000245609"/>
    </source>
</evidence>
<dbReference type="AlphaFoldDB" id="A0A2T9Y294"/>
<dbReference type="GO" id="GO:0003723">
    <property type="term" value="F:RNA binding"/>
    <property type="evidence" value="ECO:0007669"/>
    <property type="project" value="UniProtKB-UniRule"/>
</dbReference>
<evidence type="ECO:0000256" key="1">
    <source>
        <dbReference type="ARBA" id="ARBA00004123"/>
    </source>
</evidence>
<feature type="zinc finger region" description="C3H1-type" evidence="10">
    <location>
        <begin position="61"/>
        <end position="88"/>
    </location>
</feature>
<keyword evidence="9 11" id="KW-0539">Nucleus</keyword>
<dbReference type="InterPro" id="IPR036855">
    <property type="entry name" value="Znf_CCCH_sf"/>
</dbReference>
<evidence type="ECO:0000256" key="9">
    <source>
        <dbReference type="ARBA" id="ARBA00023242"/>
    </source>
</evidence>
<dbReference type="PANTHER" id="PTHR23102">
    <property type="entry name" value="CLEAVAGE AND POLYADENYLATION SPECIFICITY FACTOR SUBUNIT 4-RELATED"/>
    <property type="match status" value="1"/>
</dbReference>
<keyword evidence="5 11" id="KW-0677">Repeat</keyword>
<comment type="subcellular location">
    <subcellularLocation>
        <location evidence="1 11">Nucleus</location>
    </subcellularLocation>
</comment>
<dbReference type="InterPro" id="IPR045348">
    <property type="entry name" value="CPSF4/Yth1"/>
</dbReference>
<gene>
    <name evidence="13" type="ORF">BB560_006718</name>
</gene>
<organism evidence="13 14">
    <name type="scientific">Smittium megazygosporum</name>
    <dbReference type="NCBI Taxonomy" id="133381"/>
    <lineage>
        <taxon>Eukaryota</taxon>
        <taxon>Fungi</taxon>
        <taxon>Fungi incertae sedis</taxon>
        <taxon>Zoopagomycota</taxon>
        <taxon>Kickxellomycotina</taxon>
        <taxon>Harpellomycetes</taxon>
        <taxon>Harpellales</taxon>
        <taxon>Legeriomycetaceae</taxon>
        <taxon>Smittium</taxon>
    </lineage>
</organism>
<dbReference type="STRING" id="133381.A0A2T9Y294"/>
<feature type="zinc finger region" description="C3H1-type" evidence="10">
    <location>
        <begin position="104"/>
        <end position="130"/>
    </location>
</feature>
<feature type="domain" description="C3H1-type" evidence="12">
    <location>
        <begin position="104"/>
        <end position="130"/>
    </location>
</feature>
<evidence type="ECO:0000256" key="4">
    <source>
        <dbReference type="ARBA" id="ARBA00022723"/>
    </source>
</evidence>
<dbReference type="SMART" id="SM00356">
    <property type="entry name" value="ZnF_C3H1"/>
    <property type="match status" value="5"/>
</dbReference>
<keyword evidence="7 10" id="KW-0862">Zinc</keyword>
<keyword evidence="14" id="KW-1185">Reference proteome</keyword>
<accession>A0A2T9Y294</accession>
<dbReference type="GO" id="GO:0008270">
    <property type="term" value="F:zinc ion binding"/>
    <property type="evidence" value="ECO:0007669"/>
    <property type="project" value="UniProtKB-KW"/>
</dbReference>
<evidence type="ECO:0000256" key="6">
    <source>
        <dbReference type="ARBA" id="ARBA00022771"/>
    </source>
</evidence>
<dbReference type="GO" id="GO:0031124">
    <property type="term" value="P:mRNA 3'-end processing"/>
    <property type="evidence" value="ECO:0007669"/>
    <property type="project" value="UniProtKB-UniRule"/>
</dbReference>
<dbReference type="Gene3D" id="4.10.1000.10">
    <property type="entry name" value="Zinc finger, CCCH-type"/>
    <property type="match status" value="2"/>
</dbReference>
<evidence type="ECO:0000256" key="8">
    <source>
        <dbReference type="ARBA" id="ARBA00022884"/>
    </source>
</evidence>
<evidence type="ECO:0000256" key="2">
    <source>
        <dbReference type="ARBA" id="ARBA00008907"/>
    </source>
</evidence>
<evidence type="ECO:0000256" key="7">
    <source>
        <dbReference type="ARBA" id="ARBA00022833"/>
    </source>
</evidence>
<name>A0A2T9Y294_9FUNG</name>
<dbReference type="Pfam" id="PF00642">
    <property type="entry name" value="zf-CCCH"/>
    <property type="match status" value="1"/>
</dbReference>
<evidence type="ECO:0000256" key="11">
    <source>
        <dbReference type="RuleBase" id="RU369008"/>
    </source>
</evidence>
<evidence type="ECO:0000313" key="13">
    <source>
        <dbReference type="EMBL" id="PVU86433.1"/>
    </source>
</evidence>
<dbReference type="Pfam" id="PF14608">
    <property type="entry name" value="zf-CCCH_2"/>
    <property type="match status" value="4"/>
</dbReference>
<comment type="function">
    <text evidence="11">Component of the cleavage factor I (CF I) involved in pre-mRNA 3'-end processing.</text>
</comment>
<feature type="domain" description="C3H1-type" evidence="12">
    <location>
        <begin position="61"/>
        <end position="88"/>
    </location>
</feature>
<keyword evidence="8 11" id="KW-0694">RNA-binding</keyword>
<keyword evidence="4 10" id="KW-0479">Metal-binding</keyword>
<comment type="similarity">
    <text evidence="2 11">Belongs to the CPSF4/YTH1 family.</text>
</comment>
<evidence type="ECO:0000256" key="10">
    <source>
        <dbReference type="PROSITE-ProRule" id="PRU00723"/>
    </source>
</evidence>
<feature type="domain" description="C3H1-type" evidence="12">
    <location>
        <begin position="160"/>
        <end position="187"/>
    </location>
</feature>
<feature type="zinc finger region" description="C3H1-type" evidence="10">
    <location>
        <begin position="160"/>
        <end position="187"/>
    </location>
</feature>
<dbReference type="EMBL" id="MBFS01003482">
    <property type="protein sequence ID" value="PVU86433.1"/>
    <property type="molecule type" value="Genomic_DNA"/>
</dbReference>
<evidence type="ECO:0000256" key="3">
    <source>
        <dbReference type="ARBA" id="ARBA00022664"/>
    </source>
</evidence>
<keyword evidence="6 10" id="KW-0863">Zinc-finger</keyword>